<dbReference type="EC" id="2.7.7.48" evidence="1"/>
<dbReference type="VEuPathDB" id="FungiDB:RhiirA1_461811"/>
<accession>A0A2I1HGC7</accession>
<evidence type="ECO:0000256" key="1">
    <source>
        <dbReference type="RuleBase" id="RU363098"/>
    </source>
</evidence>
<evidence type="ECO:0000313" key="3">
    <source>
        <dbReference type="EMBL" id="PKY57924.1"/>
    </source>
</evidence>
<keyword evidence="1" id="KW-0548">Nucleotidyltransferase</keyword>
<comment type="similarity">
    <text evidence="1">Belongs to the RdRP family.</text>
</comment>
<keyword evidence="1" id="KW-0696">RNA-directed RNA polymerase</keyword>
<protein>
    <recommendedName>
        <fullName evidence="1">RNA-dependent RNA polymerase</fullName>
        <ecNumber evidence="1">2.7.7.48</ecNumber>
    </recommendedName>
</protein>
<keyword evidence="1" id="KW-0694">RNA-binding</keyword>
<sequence>MSATNVKDNQVQVRASQHKFESHHNVLEVIRGSTFIISAYLNRQAITLLSALGIPDEVFIELKDLRVRELDKMLDGERTALDKGMLMNMEFQSHLLILSKRDLYRYFDEFDFIISYHDVKRHQEKGKNSR</sequence>
<comment type="caution">
    <text evidence="3">The sequence shown here is derived from an EMBL/GenBank/DDBJ whole genome shotgun (WGS) entry which is preliminary data.</text>
</comment>
<dbReference type="Proteomes" id="UP000234323">
    <property type="component" value="Unassembled WGS sequence"/>
</dbReference>
<dbReference type="GO" id="GO:0003968">
    <property type="term" value="F:RNA-directed RNA polymerase activity"/>
    <property type="evidence" value="ECO:0007669"/>
    <property type="project" value="UniProtKB-KW"/>
</dbReference>
<keyword evidence="1" id="KW-0808">Transferase</keyword>
<dbReference type="InterPro" id="IPR007855">
    <property type="entry name" value="RDRP"/>
</dbReference>
<feature type="domain" description="RDRP core" evidence="2">
    <location>
        <begin position="8"/>
        <end position="82"/>
    </location>
</feature>
<proteinExistence type="inferred from homology"/>
<dbReference type="PANTHER" id="PTHR23079">
    <property type="entry name" value="RNA-DEPENDENT RNA POLYMERASE"/>
    <property type="match status" value="1"/>
</dbReference>
<name>A0A2I1HGC7_9GLOM</name>
<keyword evidence="4" id="KW-1185">Reference proteome</keyword>
<dbReference type="Pfam" id="PF05183">
    <property type="entry name" value="RdRP"/>
    <property type="match status" value="1"/>
</dbReference>
<dbReference type="GO" id="GO:0003723">
    <property type="term" value="F:RNA binding"/>
    <property type="evidence" value="ECO:0007669"/>
    <property type="project" value="UniProtKB-KW"/>
</dbReference>
<dbReference type="EMBL" id="LLXI01002765">
    <property type="protein sequence ID" value="PKY57924.1"/>
    <property type="molecule type" value="Genomic_DNA"/>
</dbReference>
<comment type="catalytic activity">
    <reaction evidence="1">
        <text>RNA(n) + a ribonucleoside 5'-triphosphate = RNA(n+1) + diphosphate</text>
        <dbReference type="Rhea" id="RHEA:21248"/>
        <dbReference type="Rhea" id="RHEA-COMP:14527"/>
        <dbReference type="Rhea" id="RHEA-COMP:17342"/>
        <dbReference type="ChEBI" id="CHEBI:33019"/>
        <dbReference type="ChEBI" id="CHEBI:61557"/>
        <dbReference type="ChEBI" id="CHEBI:140395"/>
        <dbReference type="EC" id="2.7.7.48"/>
    </reaction>
</comment>
<dbReference type="VEuPathDB" id="FungiDB:RhiirFUN_022386"/>
<dbReference type="GO" id="GO:0031380">
    <property type="term" value="C:nuclear RNA-directed RNA polymerase complex"/>
    <property type="evidence" value="ECO:0007669"/>
    <property type="project" value="TreeGrafter"/>
</dbReference>
<evidence type="ECO:0000259" key="2">
    <source>
        <dbReference type="Pfam" id="PF05183"/>
    </source>
</evidence>
<evidence type="ECO:0000313" key="4">
    <source>
        <dbReference type="Proteomes" id="UP000234323"/>
    </source>
</evidence>
<dbReference type="AlphaFoldDB" id="A0A2I1HGC7"/>
<dbReference type="InterPro" id="IPR057596">
    <property type="entry name" value="RDRP_core"/>
</dbReference>
<dbReference type="PANTHER" id="PTHR23079:SF55">
    <property type="entry name" value="RNA-DIRECTED RNA POLYMERASE"/>
    <property type="match status" value="1"/>
</dbReference>
<organism evidence="3 4">
    <name type="scientific">Rhizophagus irregularis</name>
    <dbReference type="NCBI Taxonomy" id="588596"/>
    <lineage>
        <taxon>Eukaryota</taxon>
        <taxon>Fungi</taxon>
        <taxon>Fungi incertae sedis</taxon>
        <taxon>Mucoromycota</taxon>
        <taxon>Glomeromycotina</taxon>
        <taxon>Glomeromycetes</taxon>
        <taxon>Glomerales</taxon>
        <taxon>Glomeraceae</taxon>
        <taxon>Rhizophagus</taxon>
    </lineage>
</organism>
<reference evidence="3 4" key="1">
    <citation type="submission" date="2015-10" db="EMBL/GenBank/DDBJ databases">
        <title>Genome analyses suggest a sexual origin of heterokaryosis in a supposedly ancient asexual fungus.</title>
        <authorList>
            <person name="Ropars J."/>
            <person name="Sedzielewska K."/>
            <person name="Noel J."/>
            <person name="Charron P."/>
            <person name="Farinelli L."/>
            <person name="Marton T."/>
            <person name="Kruger M."/>
            <person name="Pelin A."/>
            <person name="Brachmann A."/>
            <person name="Corradi N."/>
        </authorList>
    </citation>
    <scope>NUCLEOTIDE SEQUENCE [LARGE SCALE GENOMIC DNA]</scope>
    <source>
        <strain evidence="3 4">A4</strain>
    </source>
</reference>
<dbReference type="GO" id="GO:0030422">
    <property type="term" value="P:siRNA processing"/>
    <property type="evidence" value="ECO:0007669"/>
    <property type="project" value="TreeGrafter"/>
</dbReference>
<gene>
    <name evidence="3" type="ORF">RhiirA4_511231</name>
</gene>